<evidence type="ECO:0000313" key="2">
    <source>
        <dbReference type="EMBL" id="PAV90859.1"/>
    </source>
</evidence>
<protein>
    <submittedName>
        <fullName evidence="2">Uncharacterized protein</fullName>
    </submittedName>
</protein>
<accession>A0A2A2LXD7</accession>
<keyword evidence="3" id="KW-1185">Reference proteome</keyword>
<keyword evidence="1" id="KW-0175">Coiled coil</keyword>
<proteinExistence type="predicted"/>
<dbReference type="STRING" id="2018661.A0A2A2LXD7"/>
<evidence type="ECO:0000256" key="1">
    <source>
        <dbReference type="SAM" id="Coils"/>
    </source>
</evidence>
<dbReference type="EMBL" id="LIAE01006350">
    <property type="protein sequence ID" value="PAV90859.1"/>
    <property type="molecule type" value="Genomic_DNA"/>
</dbReference>
<sequence length="71" mass="8428">MKGDDIDIRIRGHDSKFQTFDDQEVHDQKVQLDNLQHVKYQLAQQLEEARRRLEDAERFITILLETTTSSN</sequence>
<feature type="coiled-coil region" evidence="1">
    <location>
        <begin position="32"/>
        <end position="66"/>
    </location>
</feature>
<gene>
    <name evidence="2" type="ORF">WR25_04868</name>
</gene>
<dbReference type="SUPFAM" id="SSF90257">
    <property type="entry name" value="Myosin rod fragments"/>
    <property type="match status" value="1"/>
</dbReference>
<comment type="caution">
    <text evidence="2">The sequence shown here is derived from an EMBL/GenBank/DDBJ whole genome shotgun (WGS) entry which is preliminary data.</text>
</comment>
<name>A0A2A2LXD7_9BILA</name>
<organism evidence="2 3">
    <name type="scientific">Diploscapter pachys</name>
    <dbReference type="NCBI Taxonomy" id="2018661"/>
    <lineage>
        <taxon>Eukaryota</taxon>
        <taxon>Metazoa</taxon>
        <taxon>Ecdysozoa</taxon>
        <taxon>Nematoda</taxon>
        <taxon>Chromadorea</taxon>
        <taxon>Rhabditida</taxon>
        <taxon>Rhabditina</taxon>
        <taxon>Rhabditomorpha</taxon>
        <taxon>Rhabditoidea</taxon>
        <taxon>Rhabditidae</taxon>
        <taxon>Diploscapter</taxon>
    </lineage>
</organism>
<reference evidence="2 3" key="1">
    <citation type="journal article" date="2017" name="Curr. Biol.">
        <title>Genome architecture and evolution of a unichromosomal asexual nematode.</title>
        <authorList>
            <person name="Fradin H."/>
            <person name="Zegar C."/>
            <person name="Gutwein M."/>
            <person name="Lucas J."/>
            <person name="Kovtun M."/>
            <person name="Corcoran D."/>
            <person name="Baugh L.R."/>
            <person name="Kiontke K."/>
            <person name="Gunsalus K."/>
            <person name="Fitch D.H."/>
            <person name="Piano F."/>
        </authorList>
    </citation>
    <scope>NUCLEOTIDE SEQUENCE [LARGE SCALE GENOMIC DNA]</scope>
    <source>
        <strain evidence="2">PF1309</strain>
    </source>
</reference>
<dbReference type="AlphaFoldDB" id="A0A2A2LXD7"/>
<evidence type="ECO:0000313" key="3">
    <source>
        <dbReference type="Proteomes" id="UP000218231"/>
    </source>
</evidence>
<dbReference type="Proteomes" id="UP000218231">
    <property type="component" value="Unassembled WGS sequence"/>
</dbReference>